<dbReference type="RefSeq" id="WP_009198509.1">
    <property type="nucleotide sequence ID" value="NZ_LVZK01000001.1"/>
</dbReference>
<dbReference type="InterPro" id="IPR021517">
    <property type="entry name" value="DUF3180"/>
</dbReference>
<organism evidence="2 3">
    <name type="scientific">Peptidiphaga gingivicola</name>
    <dbReference type="NCBI Taxonomy" id="2741497"/>
    <lineage>
        <taxon>Bacteria</taxon>
        <taxon>Bacillati</taxon>
        <taxon>Actinomycetota</taxon>
        <taxon>Actinomycetes</taxon>
        <taxon>Actinomycetales</taxon>
        <taxon>Actinomycetaceae</taxon>
        <taxon>Peptidiphaga</taxon>
    </lineage>
</organism>
<reference evidence="2 3" key="1">
    <citation type="submission" date="2016-04" db="EMBL/GenBank/DDBJ databases">
        <title>Peptidophaga gingivicola gen. nov., sp. nov., isolated from human subgingival plaque.</title>
        <authorList>
            <person name="Beall C.J."/>
            <person name="Mokrzan E.M."/>
            <person name="Griffen A.L."/>
            <person name="Leys E.J."/>
        </authorList>
    </citation>
    <scope>NUCLEOTIDE SEQUENCE [LARGE SCALE GENOMIC DNA]</scope>
    <source>
        <strain evidence="2 3">BA112</strain>
    </source>
</reference>
<name>A0A179B394_9ACTO</name>
<proteinExistence type="predicted"/>
<dbReference type="PROSITE" id="PS51257">
    <property type="entry name" value="PROKAR_LIPOPROTEIN"/>
    <property type="match status" value="1"/>
</dbReference>
<dbReference type="EMBL" id="LVZK01000001">
    <property type="protein sequence ID" value="OAP85703.1"/>
    <property type="molecule type" value="Genomic_DNA"/>
</dbReference>
<protein>
    <recommendedName>
        <fullName evidence="4">DUF3180 domain-containing protein</fullName>
    </recommendedName>
</protein>
<evidence type="ECO:0000313" key="2">
    <source>
        <dbReference type="EMBL" id="OAP85703.1"/>
    </source>
</evidence>
<keyword evidence="1" id="KW-0472">Membrane</keyword>
<dbReference type="AlphaFoldDB" id="A0A179B394"/>
<feature type="transmembrane region" description="Helical" evidence="1">
    <location>
        <begin position="88"/>
        <end position="114"/>
    </location>
</feature>
<feature type="transmembrane region" description="Helical" evidence="1">
    <location>
        <begin position="37"/>
        <end position="55"/>
    </location>
</feature>
<evidence type="ECO:0000256" key="1">
    <source>
        <dbReference type="SAM" id="Phobius"/>
    </source>
</evidence>
<dbReference type="STRING" id="1823756.A4H34_00405"/>
<evidence type="ECO:0008006" key="4">
    <source>
        <dbReference type="Google" id="ProtNLM"/>
    </source>
</evidence>
<accession>A0A179B394</accession>
<keyword evidence="3" id="KW-1185">Reference proteome</keyword>
<feature type="transmembrane region" description="Helical" evidence="1">
    <location>
        <begin position="126"/>
        <end position="146"/>
    </location>
</feature>
<gene>
    <name evidence="2" type="ORF">A4H34_00405</name>
</gene>
<dbReference type="Pfam" id="PF11377">
    <property type="entry name" value="DUF3180"/>
    <property type="match status" value="1"/>
</dbReference>
<keyword evidence="1" id="KW-1133">Transmembrane helix</keyword>
<dbReference type="Proteomes" id="UP000078368">
    <property type="component" value="Unassembled WGS sequence"/>
</dbReference>
<evidence type="ECO:0000313" key="3">
    <source>
        <dbReference type="Proteomes" id="UP000078368"/>
    </source>
</evidence>
<keyword evidence="1" id="KW-0812">Transmembrane</keyword>
<comment type="caution">
    <text evidence="2">The sequence shown here is derived from an EMBL/GenBank/DDBJ whole genome shotgun (WGS) entry which is preliminary data.</text>
</comment>
<sequence length="168" mass="18184">MSLTSIRNLAFSLAFGLGCGLVFCAFALSGGHAPWPIPLPLGVLILGFSAFLFAWGRRVKAMREKDQPEKKDQRRTRRRISPLQAARVAVLAQACSRCGAWLAGFFGLCAALFWRTGETSYVREQVLAAVLAAVSSAVLTWTGWVVERWCVVDSDDDGPGPQAKPTAA</sequence>